<organism evidence="3 4">
    <name type="scientific">Mortierella isabellina</name>
    <name type="common">Filamentous fungus</name>
    <name type="synonym">Umbelopsis isabellina</name>
    <dbReference type="NCBI Taxonomy" id="91625"/>
    <lineage>
        <taxon>Eukaryota</taxon>
        <taxon>Fungi</taxon>
        <taxon>Fungi incertae sedis</taxon>
        <taxon>Mucoromycota</taxon>
        <taxon>Mucoromycotina</taxon>
        <taxon>Umbelopsidomycetes</taxon>
        <taxon>Umbelopsidales</taxon>
        <taxon>Umbelopsidaceae</taxon>
        <taxon>Umbelopsis</taxon>
    </lineage>
</organism>
<evidence type="ECO:0000313" key="4">
    <source>
        <dbReference type="Proteomes" id="UP000654370"/>
    </source>
</evidence>
<protein>
    <submittedName>
        <fullName evidence="3">Uncharacterized protein</fullName>
    </submittedName>
</protein>
<keyword evidence="2" id="KW-0472">Membrane</keyword>
<dbReference type="Proteomes" id="UP000654370">
    <property type="component" value="Unassembled WGS sequence"/>
</dbReference>
<reference evidence="3" key="1">
    <citation type="submission" date="2020-12" db="EMBL/GenBank/DDBJ databases">
        <title>Metabolic potential, ecology and presence of endohyphal bacteria is reflected in genomic diversity of Mucoromycotina.</title>
        <authorList>
            <person name="Muszewska A."/>
            <person name="Okrasinska A."/>
            <person name="Steczkiewicz K."/>
            <person name="Drgas O."/>
            <person name="Orlowska M."/>
            <person name="Perlinska-Lenart U."/>
            <person name="Aleksandrzak-Piekarczyk T."/>
            <person name="Szatraj K."/>
            <person name="Zielenkiewicz U."/>
            <person name="Pilsyk S."/>
            <person name="Malc E."/>
            <person name="Mieczkowski P."/>
            <person name="Kruszewska J.S."/>
            <person name="Biernat P."/>
            <person name="Pawlowska J."/>
        </authorList>
    </citation>
    <scope>NUCLEOTIDE SEQUENCE</scope>
    <source>
        <strain evidence="3">WA0000067209</strain>
    </source>
</reference>
<feature type="transmembrane region" description="Helical" evidence="2">
    <location>
        <begin position="45"/>
        <end position="67"/>
    </location>
</feature>
<feature type="transmembrane region" description="Helical" evidence="2">
    <location>
        <begin position="79"/>
        <end position="101"/>
    </location>
</feature>
<sequence length="334" mass="37992">MSSPMNVGMEWDEILSQFISLSCISVLSVLAGSKTSTERLRHLTYARLLILLIYAASWAFTTMSTILVATNNYNEISCALSILTCDVFYAGSKILIYAWLIERVWVVQAVKTKRMKTPLYRFHIVLLCPYFAIFSLMIVYREAFLNPDGTCTIGLQPPAAIPLMVSKAELAFVCYDFVFNLYMTWLFLRPLLQYSAVTEFVSETQIERNELRIVAKRTFVASCVCLLVSLANILILSILRHERGLICLTCCTFDVTVNAVTLHFVTSHTSPAREDTFIQTYRDTHVSDRDTDIFAIMDEHDTSTKASEHTVHTSDGETRLNETFGYEDMHDEKN</sequence>
<dbReference type="EMBL" id="JAEPQZ010000018">
    <property type="protein sequence ID" value="KAG2171960.1"/>
    <property type="molecule type" value="Genomic_DNA"/>
</dbReference>
<gene>
    <name evidence="3" type="ORF">INT43_001436</name>
</gene>
<feature type="transmembrane region" description="Helical" evidence="2">
    <location>
        <begin position="14"/>
        <end position="33"/>
    </location>
</feature>
<dbReference type="OrthoDB" id="3210850at2759"/>
<evidence type="ECO:0000313" key="3">
    <source>
        <dbReference type="EMBL" id="KAG2171960.1"/>
    </source>
</evidence>
<feature type="transmembrane region" description="Helical" evidence="2">
    <location>
        <begin position="218"/>
        <end position="239"/>
    </location>
</feature>
<evidence type="ECO:0000256" key="2">
    <source>
        <dbReference type="SAM" id="Phobius"/>
    </source>
</evidence>
<keyword evidence="2" id="KW-1133">Transmembrane helix</keyword>
<name>A0A8H7PDK7_MORIS</name>
<feature type="region of interest" description="Disordered" evidence="1">
    <location>
        <begin position="305"/>
        <end position="334"/>
    </location>
</feature>
<dbReference type="AlphaFoldDB" id="A0A8H7PDK7"/>
<keyword evidence="4" id="KW-1185">Reference proteome</keyword>
<proteinExistence type="predicted"/>
<dbReference type="PANTHER" id="PTHR38848:SF3">
    <property type="entry name" value="G-PROTEIN COUPLED RECEPTORS FAMILY 3 PROFILE DOMAIN-CONTAINING PROTEIN"/>
    <property type="match status" value="1"/>
</dbReference>
<feature type="compositionally biased region" description="Basic and acidic residues" evidence="1">
    <location>
        <begin position="305"/>
        <end position="320"/>
    </location>
</feature>
<feature type="transmembrane region" description="Helical" evidence="2">
    <location>
        <begin position="170"/>
        <end position="188"/>
    </location>
</feature>
<dbReference type="PANTHER" id="PTHR38848">
    <property type="entry name" value="G-PROTEIN COUPLED RECEPTORS FAMILY 3 PROFILE DOMAIN-CONTAINING PROTEIN"/>
    <property type="match status" value="1"/>
</dbReference>
<comment type="caution">
    <text evidence="3">The sequence shown here is derived from an EMBL/GenBank/DDBJ whole genome shotgun (WGS) entry which is preliminary data.</text>
</comment>
<feature type="transmembrane region" description="Helical" evidence="2">
    <location>
        <begin position="122"/>
        <end position="140"/>
    </location>
</feature>
<accession>A0A8H7PDK7</accession>
<keyword evidence="2" id="KW-0812">Transmembrane</keyword>
<evidence type="ECO:0000256" key="1">
    <source>
        <dbReference type="SAM" id="MobiDB-lite"/>
    </source>
</evidence>